<evidence type="ECO:0000256" key="10">
    <source>
        <dbReference type="ARBA" id="ARBA00022692"/>
    </source>
</evidence>
<protein>
    <recommendedName>
        <fullName evidence="6">Probable dipeptidyl-aminopeptidase B</fullName>
        <ecNumber evidence="5">3.4.14.5</ecNumber>
    </recommendedName>
</protein>
<dbReference type="GO" id="GO:0008239">
    <property type="term" value="F:dipeptidyl-peptidase activity"/>
    <property type="evidence" value="ECO:0007669"/>
    <property type="project" value="UniProtKB-EC"/>
</dbReference>
<evidence type="ECO:0000256" key="7">
    <source>
        <dbReference type="ARBA" id="ARBA00022438"/>
    </source>
</evidence>
<evidence type="ECO:0000259" key="20">
    <source>
        <dbReference type="Pfam" id="PF00930"/>
    </source>
</evidence>
<evidence type="ECO:0000256" key="4">
    <source>
        <dbReference type="ARBA" id="ARBA00006150"/>
    </source>
</evidence>
<dbReference type="SUPFAM" id="SSF53474">
    <property type="entry name" value="alpha/beta-Hydrolases"/>
    <property type="match status" value="1"/>
</dbReference>
<gene>
    <name evidence="21" type="ORF">E4U60_007569</name>
</gene>
<dbReference type="Gene3D" id="2.140.10.30">
    <property type="entry name" value="Dipeptidylpeptidase IV, N-terminal domain"/>
    <property type="match status" value="1"/>
</dbReference>
<dbReference type="PANTHER" id="PTHR11731:SF200">
    <property type="entry name" value="DIPEPTIDYL PEPTIDASE 10, ISOFORM B"/>
    <property type="match status" value="1"/>
</dbReference>
<proteinExistence type="inferred from homology"/>
<dbReference type="EMBL" id="SRPO01000088">
    <property type="protein sequence ID" value="KAG5941935.1"/>
    <property type="molecule type" value="Genomic_DNA"/>
</dbReference>
<dbReference type="Pfam" id="PF00326">
    <property type="entry name" value="Peptidase_S9"/>
    <property type="match status" value="1"/>
</dbReference>
<sequence>MAAFTDDPDARPSRPSLDSLSTVSTTSLVFDRLQEETEKDPSARRTSARVHHLPSSMENELDYQDSEAGPFLGEPGVPLKPKPVDRGLRRILWIICAVFVVVWLGGLVTFFVSGSHKHASDFEHDPDAVTRGSGKPISLDQVLSDYWYPRSKEISWIADPDGDDGLLLEVGTDAGFLVVEDVRANQDGAGAQGKLDPGTKLVKSRTLMKSKEFTHNGTRMTPDWWEPSPDLKKVLLAIHREKNWRYSFTATYFIFHVDSGIAEPLVPNNDGATVQLANWSPQSDAVSFTMNNNLYIRRLNGSSGGEGGGAKGDLITITKDGGPEYFYGIPDWVYEEEVFSGRSATWWSSDGKYLAFLWTNETAVPEYAIEYYVQRPSGKKPLTGEEAYPDIRKIKYPKPGAHNPVVNVQYYDVSKGEVFSVSPTDGFPDDNRIISNVLWSGDKVLVKQSNRVGDFLKVLLVDPAARQAKTVHSVNIADIDGGWFDISQTMTYVPADPSKGRPQDGYVDTVIHEGYEHIGYFTPLDNPKPIMLTSGRWEVEDAPSAIDLANNLVYFVGTKESSIQRHVYSVKLDGSQLTPLTDTSSEAYYGVSFSSNAGFALLSYKGPKIPYQQVISTPSTTRASYNRTIEDNAVLADRAKKHELPILRYGTLQLGHNVSVNYLERRPRHFDPEKKYPILFQQYSGPKSQSVTKKFTVDFQAYVASALGYLVVTIDPRGTGFLGRQHRVPVRSHIGILEAQDHIAAARHYASLPYVDPSRLAIWGWSYGGFQTLKTLEQDAGQTYSYGMAVAPVTDWRFYDSIYTERYMRLPQDNPAGYDATAVRNATALGMNKRFLIMHGSADDNVHFQNSLRLLDILDLQSIENYDVHVFPDSDHSIRFHGASLMVYHRLNNWLINAFNGEWLKVTDPKPIDAKKR</sequence>
<comment type="function">
    <text evidence="2">Type IV dipeptidyl-peptidase which removes N-terminal dipeptides sequentially from polypeptides having unsubstituted N-termini provided that the penultimate residue is proline.</text>
</comment>
<dbReference type="GO" id="GO:0004177">
    <property type="term" value="F:aminopeptidase activity"/>
    <property type="evidence" value="ECO:0007669"/>
    <property type="project" value="UniProtKB-KW"/>
</dbReference>
<evidence type="ECO:0000313" key="21">
    <source>
        <dbReference type="EMBL" id="KAG5941935.1"/>
    </source>
</evidence>
<organism evidence="21 22">
    <name type="scientific">Claviceps pazoutovae</name>
    <dbReference type="NCBI Taxonomy" id="1649127"/>
    <lineage>
        <taxon>Eukaryota</taxon>
        <taxon>Fungi</taxon>
        <taxon>Dikarya</taxon>
        <taxon>Ascomycota</taxon>
        <taxon>Pezizomycotina</taxon>
        <taxon>Sordariomycetes</taxon>
        <taxon>Hypocreomycetidae</taxon>
        <taxon>Hypocreales</taxon>
        <taxon>Clavicipitaceae</taxon>
        <taxon>Claviceps</taxon>
    </lineage>
</organism>
<dbReference type="Gene3D" id="3.40.50.1820">
    <property type="entry name" value="alpha/beta hydrolase"/>
    <property type="match status" value="1"/>
</dbReference>
<feature type="region of interest" description="Disordered" evidence="17">
    <location>
        <begin position="1"/>
        <end position="59"/>
    </location>
</feature>
<dbReference type="SUPFAM" id="SSF82171">
    <property type="entry name" value="DPP6 N-terminal domain-like"/>
    <property type="match status" value="1"/>
</dbReference>
<dbReference type="GO" id="GO:0006508">
    <property type="term" value="P:proteolysis"/>
    <property type="evidence" value="ECO:0007669"/>
    <property type="project" value="UniProtKB-KW"/>
</dbReference>
<comment type="subcellular location">
    <subcellularLocation>
        <location evidence="3">Vacuole membrane</location>
        <topology evidence="3">Single-pass type II membrane protein</topology>
    </subcellularLocation>
</comment>
<evidence type="ECO:0000256" key="1">
    <source>
        <dbReference type="ARBA" id="ARBA00001257"/>
    </source>
</evidence>
<evidence type="ECO:0000256" key="5">
    <source>
        <dbReference type="ARBA" id="ARBA00012062"/>
    </source>
</evidence>
<evidence type="ECO:0000256" key="3">
    <source>
        <dbReference type="ARBA" id="ARBA00004576"/>
    </source>
</evidence>
<comment type="similarity">
    <text evidence="4">Belongs to the peptidase S9B family.</text>
</comment>
<keyword evidence="15 18" id="KW-0472">Membrane</keyword>
<evidence type="ECO:0000256" key="17">
    <source>
        <dbReference type="SAM" id="MobiDB-lite"/>
    </source>
</evidence>
<evidence type="ECO:0000259" key="19">
    <source>
        <dbReference type="Pfam" id="PF00326"/>
    </source>
</evidence>
<dbReference type="InterPro" id="IPR050278">
    <property type="entry name" value="Serine_Prot_S9B/DPPIV"/>
</dbReference>
<dbReference type="InterPro" id="IPR001375">
    <property type="entry name" value="Peptidase_S9_cat"/>
</dbReference>
<keyword evidence="14 18" id="KW-1133">Transmembrane helix</keyword>
<evidence type="ECO:0000256" key="15">
    <source>
        <dbReference type="ARBA" id="ARBA00023136"/>
    </source>
</evidence>
<keyword evidence="11" id="KW-0378">Hydrolase</keyword>
<evidence type="ECO:0000313" key="22">
    <source>
        <dbReference type="Proteomes" id="UP000706124"/>
    </source>
</evidence>
<dbReference type="EC" id="3.4.14.5" evidence="5"/>
<dbReference type="InterPro" id="IPR029058">
    <property type="entry name" value="AB_hydrolase_fold"/>
</dbReference>
<comment type="catalytic activity">
    <reaction evidence="1">
        <text>Release of an N-terminal dipeptide, Xaa-Yaa-|-Zaa-, from a polypeptide, preferentially when Yaa is Pro, provided Zaa is neither Pro nor hydroxyproline.</text>
        <dbReference type="EC" id="3.4.14.5"/>
    </reaction>
</comment>
<keyword evidence="10 18" id="KW-0812">Transmembrane</keyword>
<evidence type="ECO:0000256" key="16">
    <source>
        <dbReference type="ARBA" id="ARBA00023180"/>
    </source>
</evidence>
<dbReference type="PANTHER" id="PTHR11731">
    <property type="entry name" value="PROTEASE FAMILY S9B,C DIPEPTIDYL-PEPTIDASE IV-RELATED"/>
    <property type="match status" value="1"/>
</dbReference>
<feature type="domain" description="Peptidase S9 prolyl oligopeptidase catalytic" evidence="19">
    <location>
        <begin position="697"/>
        <end position="901"/>
    </location>
</feature>
<evidence type="ECO:0000256" key="14">
    <source>
        <dbReference type="ARBA" id="ARBA00022989"/>
    </source>
</evidence>
<accession>A0A9P7SIZ6</accession>
<feature type="compositionally biased region" description="Basic and acidic residues" evidence="17">
    <location>
        <begin position="32"/>
        <end position="43"/>
    </location>
</feature>
<evidence type="ECO:0000256" key="12">
    <source>
        <dbReference type="ARBA" id="ARBA00022825"/>
    </source>
</evidence>
<feature type="transmembrane region" description="Helical" evidence="18">
    <location>
        <begin position="91"/>
        <end position="112"/>
    </location>
</feature>
<evidence type="ECO:0000256" key="13">
    <source>
        <dbReference type="ARBA" id="ARBA00022968"/>
    </source>
</evidence>
<evidence type="ECO:0000256" key="8">
    <source>
        <dbReference type="ARBA" id="ARBA00022554"/>
    </source>
</evidence>
<keyword evidence="16" id="KW-0325">Glycoprotein</keyword>
<dbReference type="InterPro" id="IPR002469">
    <property type="entry name" value="Peptidase_S9B_N"/>
</dbReference>
<keyword evidence="12" id="KW-0720">Serine protease</keyword>
<evidence type="ECO:0000256" key="6">
    <source>
        <dbReference type="ARBA" id="ARBA00014118"/>
    </source>
</evidence>
<keyword evidence="7" id="KW-0031">Aminopeptidase</keyword>
<feature type="compositionally biased region" description="Low complexity" evidence="17">
    <location>
        <begin position="16"/>
        <end position="29"/>
    </location>
</feature>
<dbReference type="Proteomes" id="UP000706124">
    <property type="component" value="Unassembled WGS sequence"/>
</dbReference>
<comment type="caution">
    <text evidence="21">The sequence shown here is derived from an EMBL/GenBank/DDBJ whole genome shotgun (WGS) entry which is preliminary data.</text>
</comment>
<evidence type="ECO:0000256" key="9">
    <source>
        <dbReference type="ARBA" id="ARBA00022670"/>
    </source>
</evidence>
<reference evidence="21 22" key="1">
    <citation type="journal article" date="2020" name="bioRxiv">
        <title>Whole genome comparisons of ergot fungi reveals the divergence and evolution of species within the genus Claviceps are the result of varying mechanisms driving genome evolution and host range expansion.</title>
        <authorList>
            <person name="Wyka S.A."/>
            <person name="Mondo S.J."/>
            <person name="Liu M."/>
            <person name="Dettman J."/>
            <person name="Nalam V."/>
            <person name="Broders K.D."/>
        </authorList>
    </citation>
    <scope>NUCLEOTIDE SEQUENCE [LARGE SCALE GENOMIC DNA]</scope>
    <source>
        <strain evidence="21 22">CCC 1485</strain>
    </source>
</reference>
<keyword evidence="13" id="KW-0735">Signal-anchor</keyword>
<dbReference type="AlphaFoldDB" id="A0A9P7SIZ6"/>
<evidence type="ECO:0000256" key="11">
    <source>
        <dbReference type="ARBA" id="ARBA00022801"/>
    </source>
</evidence>
<keyword evidence="8" id="KW-0926">Vacuole</keyword>
<dbReference type="OrthoDB" id="16520at2759"/>
<keyword evidence="22" id="KW-1185">Reference proteome</keyword>
<dbReference type="FunFam" id="3.40.50.1820:FF:000003">
    <property type="entry name" value="Dipeptidyl peptidase 4"/>
    <property type="match status" value="1"/>
</dbReference>
<evidence type="ECO:0000256" key="2">
    <source>
        <dbReference type="ARBA" id="ARBA00002218"/>
    </source>
</evidence>
<evidence type="ECO:0000256" key="18">
    <source>
        <dbReference type="SAM" id="Phobius"/>
    </source>
</evidence>
<dbReference type="GO" id="GO:0005774">
    <property type="term" value="C:vacuolar membrane"/>
    <property type="evidence" value="ECO:0007669"/>
    <property type="project" value="UniProtKB-SubCell"/>
</dbReference>
<keyword evidence="9" id="KW-0645">Protease</keyword>
<dbReference type="GO" id="GO:0008236">
    <property type="term" value="F:serine-type peptidase activity"/>
    <property type="evidence" value="ECO:0007669"/>
    <property type="project" value="UniProtKB-KW"/>
</dbReference>
<feature type="domain" description="Dipeptidylpeptidase IV N-terminal" evidence="20">
    <location>
        <begin position="228"/>
        <end position="611"/>
    </location>
</feature>
<dbReference type="Pfam" id="PF00930">
    <property type="entry name" value="DPPIV_N"/>
    <property type="match status" value="1"/>
</dbReference>
<dbReference type="GO" id="GO:0005886">
    <property type="term" value="C:plasma membrane"/>
    <property type="evidence" value="ECO:0007669"/>
    <property type="project" value="TreeGrafter"/>
</dbReference>
<name>A0A9P7SIZ6_9HYPO</name>